<dbReference type="InterPro" id="IPR002048">
    <property type="entry name" value="EF_hand_dom"/>
</dbReference>
<dbReference type="SUPFAM" id="SSF47473">
    <property type="entry name" value="EF-hand"/>
    <property type="match status" value="1"/>
</dbReference>
<comment type="caution">
    <text evidence="3">The sequence shown here is derived from an EMBL/GenBank/DDBJ whole genome shotgun (WGS) entry which is preliminary data.</text>
</comment>
<reference evidence="4" key="2">
    <citation type="submission" date="2019-10" db="EMBL/GenBank/DDBJ databases">
        <title>A de novo genome assembly of a pear dwarfing rootstock.</title>
        <authorList>
            <person name="Wang F."/>
            <person name="Wang J."/>
            <person name="Li S."/>
            <person name="Zhang Y."/>
            <person name="Fang M."/>
            <person name="Ma L."/>
            <person name="Zhao Y."/>
            <person name="Jiang S."/>
        </authorList>
    </citation>
    <scope>NUCLEOTIDE SEQUENCE [LARGE SCALE GENOMIC DNA]</scope>
</reference>
<keyword evidence="1" id="KW-0472">Membrane</keyword>
<dbReference type="EMBL" id="SMOL01000157">
    <property type="protein sequence ID" value="KAB2627009.1"/>
    <property type="molecule type" value="Genomic_DNA"/>
</dbReference>
<feature type="transmembrane region" description="Helical" evidence="1">
    <location>
        <begin position="99"/>
        <end position="119"/>
    </location>
</feature>
<dbReference type="AlphaFoldDB" id="A0A5N5HG68"/>
<organism evidence="3 4">
    <name type="scientific">Pyrus ussuriensis x Pyrus communis</name>
    <dbReference type="NCBI Taxonomy" id="2448454"/>
    <lineage>
        <taxon>Eukaryota</taxon>
        <taxon>Viridiplantae</taxon>
        <taxon>Streptophyta</taxon>
        <taxon>Embryophyta</taxon>
        <taxon>Tracheophyta</taxon>
        <taxon>Spermatophyta</taxon>
        <taxon>Magnoliopsida</taxon>
        <taxon>eudicotyledons</taxon>
        <taxon>Gunneridae</taxon>
        <taxon>Pentapetalae</taxon>
        <taxon>rosids</taxon>
        <taxon>fabids</taxon>
        <taxon>Rosales</taxon>
        <taxon>Rosaceae</taxon>
        <taxon>Amygdaloideae</taxon>
        <taxon>Maleae</taxon>
        <taxon>Pyrus</taxon>
    </lineage>
</organism>
<keyword evidence="1" id="KW-0812">Transmembrane</keyword>
<reference evidence="3 4" key="3">
    <citation type="submission" date="2019-11" db="EMBL/GenBank/DDBJ databases">
        <title>A de novo genome assembly of a pear dwarfing rootstock.</title>
        <authorList>
            <person name="Wang F."/>
            <person name="Wang J."/>
            <person name="Li S."/>
            <person name="Zhang Y."/>
            <person name="Fang M."/>
            <person name="Ma L."/>
            <person name="Zhao Y."/>
            <person name="Jiang S."/>
        </authorList>
    </citation>
    <scope>NUCLEOTIDE SEQUENCE [LARGE SCALE GENOMIC DNA]</scope>
    <source>
        <strain evidence="3">S2</strain>
        <tissue evidence="3">Leaf</tissue>
    </source>
</reference>
<evidence type="ECO:0000259" key="2">
    <source>
        <dbReference type="PROSITE" id="PS50222"/>
    </source>
</evidence>
<dbReference type="OrthoDB" id="47513at2759"/>
<feature type="domain" description="EF-hand" evidence="2">
    <location>
        <begin position="62"/>
        <end position="97"/>
    </location>
</feature>
<protein>
    <recommendedName>
        <fullName evidence="2">EF-hand domain-containing protein</fullName>
    </recommendedName>
</protein>
<reference evidence="3 4" key="1">
    <citation type="submission" date="2019-09" db="EMBL/GenBank/DDBJ databases">
        <authorList>
            <person name="Ou C."/>
        </authorList>
    </citation>
    <scope>NUCLEOTIDE SEQUENCE [LARGE SCALE GENOMIC DNA]</scope>
    <source>
        <strain evidence="3">S2</strain>
        <tissue evidence="3">Leaf</tissue>
    </source>
</reference>
<name>A0A5N5HG68_9ROSA</name>
<dbReference type="PANTHER" id="PTHR37754:SF4">
    <property type="entry name" value="EF-HAND DOMAIN-CONTAINING PROTEIN"/>
    <property type="match status" value="1"/>
</dbReference>
<evidence type="ECO:0000313" key="4">
    <source>
        <dbReference type="Proteomes" id="UP000327157"/>
    </source>
</evidence>
<dbReference type="Proteomes" id="UP000327157">
    <property type="component" value="Chromosome 2"/>
</dbReference>
<dbReference type="PANTHER" id="PTHR37754">
    <property type="entry name" value="CALCIUM ION-BINDING PROTEIN"/>
    <property type="match status" value="1"/>
</dbReference>
<keyword evidence="1" id="KW-1133">Transmembrane helix</keyword>
<sequence>MRLKVRKQWRRKQISRITDKVFDHFKNERGRANLNFEDLYIGVLLVYNDINKRLPGRHFDPPSKDTVRAMMKENDLNLDEEIDSEEFAKFIKQLTAETFVVVSQGLILTLVAAPVFAMATKRATEGLPGVGKVVQRLPNSVYASLLTLTVLLFQQVRQEFD</sequence>
<accession>A0A5N5HG68</accession>
<dbReference type="InterPro" id="IPR011992">
    <property type="entry name" value="EF-hand-dom_pair"/>
</dbReference>
<evidence type="ECO:0000256" key="1">
    <source>
        <dbReference type="SAM" id="Phobius"/>
    </source>
</evidence>
<gene>
    <name evidence="3" type="ORF">D8674_020627</name>
</gene>
<evidence type="ECO:0000313" key="3">
    <source>
        <dbReference type="EMBL" id="KAB2627009.1"/>
    </source>
</evidence>
<dbReference type="GO" id="GO:0005509">
    <property type="term" value="F:calcium ion binding"/>
    <property type="evidence" value="ECO:0007669"/>
    <property type="project" value="InterPro"/>
</dbReference>
<dbReference type="PROSITE" id="PS50222">
    <property type="entry name" value="EF_HAND_2"/>
    <property type="match status" value="1"/>
</dbReference>
<proteinExistence type="predicted"/>
<keyword evidence="4" id="KW-1185">Reference proteome</keyword>
<dbReference type="Gene3D" id="1.10.238.10">
    <property type="entry name" value="EF-hand"/>
    <property type="match status" value="1"/>
</dbReference>